<gene>
    <name evidence="8" type="primary">hilA_2</name>
    <name evidence="8" type="ORF">ROA7745_04490</name>
</gene>
<keyword evidence="1" id="KW-0677">Repeat</keyword>
<accession>A0A1X7BYD3</accession>
<dbReference type="EMBL" id="FWXB01000032">
    <property type="protein sequence ID" value="SMC14621.1"/>
    <property type="molecule type" value="Genomic_DNA"/>
</dbReference>
<dbReference type="GO" id="GO:0000160">
    <property type="term" value="P:phosphorelay signal transduction system"/>
    <property type="evidence" value="ECO:0007669"/>
    <property type="project" value="InterPro"/>
</dbReference>
<dbReference type="SMART" id="SM00862">
    <property type="entry name" value="Trans_reg_C"/>
    <property type="match status" value="1"/>
</dbReference>
<evidence type="ECO:0000256" key="3">
    <source>
        <dbReference type="ARBA" id="ARBA00023125"/>
    </source>
</evidence>
<dbReference type="AlphaFoldDB" id="A0A1X7BYD3"/>
<dbReference type="SUPFAM" id="SSF46894">
    <property type="entry name" value="C-terminal effector domain of the bipartite response regulators"/>
    <property type="match status" value="1"/>
</dbReference>
<name>A0A1X7BYD3_9RHOB</name>
<dbReference type="InterPro" id="IPR016032">
    <property type="entry name" value="Sig_transdc_resp-reg_C-effctor"/>
</dbReference>
<dbReference type="PANTHER" id="PTHR44943">
    <property type="entry name" value="CELLULOSE SYNTHASE OPERON PROTEIN C"/>
    <property type="match status" value="1"/>
</dbReference>
<dbReference type="InterPro" id="IPR036388">
    <property type="entry name" value="WH-like_DNA-bd_sf"/>
</dbReference>
<dbReference type="PANTHER" id="PTHR44943:SF8">
    <property type="entry name" value="TPR REPEAT-CONTAINING PROTEIN MJ0263"/>
    <property type="match status" value="1"/>
</dbReference>
<dbReference type="Gene3D" id="1.10.10.10">
    <property type="entry name" value="Winged helix-like DNA-binding domain superfamily/Winged helix DNA-binding domain"/>
    <property type="match status" value="1"/>
</dbReference>
<dbReference type="PROSITE" id="PS51755">
    <property type="entry name" value="OMPR_PHOB"/>
    <property type="match status" value="1"/>
</dbReference>
<dbReference type="SUPFAM" id="SSF48452">
    <property type="entry name" value="TPR-like"/>
    <property type="match status" value="1"/>
</dbReference>
<reference evidence="8 9" key="1">
    <citation type="submission" date="2017-03" db="EMBL/GenBank/DDBJ databases">
        <authorList>
            <person name="Afonso C.L."/>
            <person name="Miller P.J."/>
            <person name="Scott M.A."/>
            <person name="Spackman E."/>
            <person name="Goraichik I."/>
            <person name="Dimitrov K.M."/>
            <person name="Suarez D.L."/>
            <person name="Swayne D.E."/>
        </authorList>
    </citation>
    <scope>NUCLEOTIDE SEQUENCE [LARGE SCALE GENOMIC DNA]</scope>
    <source>
        <strain evidence="8 9">CECT 7745</strain>
    </source>
</reference>
<keyword evidence="9" id="KW-1185">Reference proteome</keyword>
<keyword evidence="6" id="KW-0812">Transmembrane</keyword>
<sequence length="559" mass="62986">MSGEKPEIFAKPHEEVWLGKYQFLFDSSELRDEHGTVIPLRRQSLEVLTYLAARPGGVVPKAELIEKIWPETFVTDDSLGQCIVDIRRTLRDRDHKIVRTFPKKGYMLVPTERPTENNEPANSLINGRPFYFIVAGAIALLGAIMAFQFWSTDPGKGFSAALPLSDGPSIIVLPFDNQSEDTDLDYLAAGFSTSIRTQLSKFPDFFVIAGSTSVTFKDNPGTARGIGRELGVRYVLDGSIRKQSNGVSVNAELVEAETEHTMWAEQFDLSHDNALRAQADIVTEIVATLNVVVGEEELTAIRSRPTSDLNAYYLYMRAEAASQLVTRAGRADAVELLKQAVERDPDYLAAHFELSGRYLSLYRFGGAEDPEEAVRLARWHAKRALEINRSDYRGHFRLGMLHLFADHDHELALAAFARAIKENPNDADVLYNMGFLRALMGKPQEAIEWNDKAKRINPRYPGWYNFNAAQSRFFVQDYREAETLARTGMAEYPASLAPRRILIATLVETGRLDEARHEVENYLAINPDFRLSTFRNTPFQHAKDRDRYYGALRAAGIPD</sequence>
<evidence type="ECO:0000256" key="4">
    <source>
        <dbReference type="PROSITE-ProRule" id="PRU00339"/>
    </source>
</evidence>
<dbReference type="GO" id="GO:0003677">
    <property type="term" value="F:DNA binding"/>
    <property type="evidence" value="ECO:0007669"/>
    <property type="project" value="UniProtKB-UniRule"/>
</dbReference>
<dbReference type="InterPro" id="IPR001867">
    <property type="entry name" value="OmpR/PhoB-type_DNA-bd"/>
</dbReference>
<organism evidence="8 9">
    <name type="scientific">Roseovarius aestuarii</name>
    <dbReference type="NCBI Taxonomy" id="475083"/>
    <lineage>
        <taxon>Bacteria</taxon>
        <taxon>Pseudomonadati</taxon>
        <taxon>Pseudomonadota</taxon>
        <taxon>Alphaproteobacteria</taxon>
        <taxon>Rhodobacterales</taxon>
        <taxon>Roseobacteraceae</taxon>
        <taxon>Roseovarius</taxon>
    </lineage>
</organism>
<keyword evidence="6" id="KW-1133">Transmembrane helix</keyword>
<feature type="DNA-binding region" description="OmpR/PhoB-type" evidence="5">
    <location>
        <begin position="13"/>
        <end position="110"/>
    </location>
</feature>
<dbReference type="Proteomes" id="UP000193224">
    <property type="component" value="Unassembled WGS sequence"/>
</dbReference>
<dbReference type="PROSITE" id="PS50005">
    <property type="entry name" value="TPR"/>
    <property type="match status" value="1"/>
</dbReference>
<dbReference type="Gene3D" id="3.40.50.10610">
    <property type="entry name" value="ABC-type transport auxiliary lipoprotein component"/>
    <property type="match status" value="1"/>
</dbReference>
<dbReference type="RefSeq" id="WP_223413124.1">
    <property type="nucleotide sequence ID" value="NZ_JAIMIB010000034.1"/>
</dbReference>
<dbReference type="Pfam" id="PF00486">
    <property type="entry name" value="Trans_reg_C"/>
    <property type="match status" value="1"/>
</dbReference>
<keyword evidence="2 4" id="KW-0802">TPR repeat</keyword>
<feature type="repeat" description="TPR" evidence="4">
    <location>
        <begin position="427"/>
        <end position="460"/>
    </location>
</feature>
<dbReference type="SMART" id="SM00028">
    <property type="entry name" value="TPR"/>
    <property type="match status" value="2"/>
</dbReference>
<dbReference type="InterPro" id="IPR019734">
    <property type="entry name" value="TPR_rpt"/>
</dbReference>
<protein>
    <submittedName>
        <fullName evidence="8">Transcriptional regulator HilA</fullName>
    </submittedName>
</protein>
<dbReference type="InterPro" id="IPR051685">
    <property type="entry name" value="Ycf3/AcsC/BcsC/TPR_MFPF"/>
</dbReference>
<keyword evidence="3 5" id="KW-0238">DNA-binding</keyword>
<keyword evidence="6" id="KW-0472">Membrane</keyword>
<evidence type="ECO:0000256" key="1">
    <source>
        <dbReference type="ARBA" id="ARBA00022737"/>
    </source>
</evidence>
<proteinExistence type="predicted"/>
<dbReference type="Gene3D" id="1.25.40.10">
    <property type="entry name" value="Tetratricopeptide repeat domain"/>
    <property type="match status" value="1"/>
</dbReference>
<evidence type="ECO:0000313" key="8">
    <source>
        <dbReference type="EMBL" id="SMC14621.1"/>
    </source>
</evidence>
<feature type="transmembrane region" description="Helical" evidence="6">
    <location>
        <begin position="130"/>
        <end position="150"/>
    </location>
</feature>
<evidence type="ECO:0000256" key="6">
    <source>
        <dbReference type="SAM" id="Phobius"/>
    </source>
</evidence>
<evidence type="ECO:0000259" key="7">
    <source>
        <dbReference type="PROSITE" id="PS51755"/>
    </source>
</evidence>
<evidence type="ECO:0000313" key="9">
    <source>
        <dbReference type="Proteomes" id="UP000193224"/>
    </source>
</evidence>
<evidence type="ECO:0000256" key="2">
    <source>
        <dbReference type="ARBA" id="ARBA00022803"/>
    </source>
</evidence>
<dbReference type="Pfam" id="PF14559">
    <property type="entry name" value="TPR_19"/>
    <property type="match status" value="1"/>
</dbReference>
<feature type="domain" description="OmpR/PhoB-type" evidence="7">
    <location>
        <begin position="13"/>
        <end position="110"/>
    </location>
</feature>
<dbReference type="GO" id="GO:0006355">
    <property type="term" value="P:regulation of DNA-templated transcription"/>
    <property type="evidence" value="ECO:0007669"/>
    <property type="project" value="InterPro"/>
</dbReference>
<evidence type="ECO:0000256" key="5">
    <source>
        <dbReference type="PROSITE-ProRule" id="PRU01091"/>
    </source>
</evidence>
<dbReference type="InterPro" id="IPR011990">
    <property type="entry name" value="TPR-like_helical_dom_sf"/>
</dbReference>